<dbReference type="PROSITE" id="PS50097">
    <property type="entry name" value="BTB"/>
    <property type="match status" value="1"/>
</dbReference>
<dbReference type="AlphaFoldDB" id="A0A8B8CAC5"/>
<dbReference type="OrthoDB" id="6141515at2759"/>
<sequence>MTSWQEGKNIHDCNKYMLDNQIFCDVKFKVGKTGMLMGAHKFVLASRSSVFAAMLYGGLPETSDVIAVPDIEPDVFDILLRFLYYEYGEVNNTTVFNTLYASEKYSIKNLTIICQSYMESIITEETVCDVMETAWIFSLTDLYSKCLTFINRTQSCAKKVTAMLGSAGMRPKTPKPCVTAIVTRSFISFQN</sequence>
<evidence type="ECO:0000313" key="3">
    <source>
        <dbReference type="RefSeq" id="XP_022312595.1"/>
    </source>
</evidence>
<dbReference type="RefSeq" id="XP_022312595.1">
    <property type="nucleotide sequence ID" value="XM_022456887.1"/>
</dbReference>
<dbReference type="InterPro" id="IPR011333">
    <property type="entry name" value="SKP1/BTB/POZ_sf"/>
</dbReference>
<dbReference type="InterPro" id="IPR000210">
    <property type="entry name" value="BTB/POZ_dom"/>
</dbReference>
<accession>A0A8B8CAC5</accession>
<dbReference type="KEGG" id="cvn:111117718"/>
<evidence type="ECO:0000313" key="2">
    <source>
        <dbReference type="Proteomes" id="UP000694844"/>
    </source>
</evidence>
<evidence type="ECO:0000259" key="1">
    <source>
        <dbReference type="PROSITE" id="PS50097"/>
    </source>
</evidence>
<gene>
    <name evidence="3" type="primary">LOC111117718</name>
</gene>
<reference evidence="3" key="1">
    <citation type="submission" date="2025-08" db="UniProtKB">
        <authorList>
            <consortium name="RefSeq"/>
        </authorList>
    </citation>
    <scope>IDENTIFICATION</scope>
    <source>
        <tissue evidence="3">Whole sample</tissue>
    </source>
</reference>
<dbReference type="SMART" id="SM00225">
    <property type="entry name" value="BTB"/>
    <property type="match status" value="1"/>
</dbReference>
<proteinExistence type="predicted"/>
<name>A0A8B8CAC5_CRAVI</name>
<dbReference type="Proteomes" id="UP000694844">
    <property type="component" value="Chromosome 10"/>
</dbReference>
<dbReference type="CDD" id="cd14733">
    <property type="entry name" value="BACK"/>
    <property type="match status" value="1"/>
</dbReference>
<feature type="domain" description="BTB" evidence="1">
    <location>
        <begin position="24"/>
        <end position="92"/>
    </location>
</feature>
<dbReference type="GO" id="GO:0022008">
    <property type="term" value="P:neurogenesis"/>
    <property type="evidence" value="ECO:0007669"/>
    <property type="project" value="TreeGrafter"/>
</dbReference>
<dbReference type="Pfam" id="PF00651">
    <property type="entry name" value="BTB"/>
    <property type="match status" value="1"/>
</dbReference>
<dbReference type="GO" id="GO:0005829">
    <property type="term" value="C:cytosol"/>
    <property type="evidence" value="ECO:0007669"/>
    <property type="project" value="TreeGrafter"/>
</dbReference>
<dbReference type="SUPFAM" id="SSF54695">
    <property type="entry name" value="POZ domain"/>
    <property type="match status" value="1"/>
</dbReference>
<dbReference type="GeneID" id="111117718"/>
<dbReference type="PANTHER" id="PTHR45774">
    <property type="entry name" value="BTB/POZ DOMAIN-CONTAINING"/>
    <property type="match status" value="1"/>
</dbReference>
<dbReference type="PANTHER" id="PTHR45774:SF4">
    <property type="entry name" value="AXUNDEAD, ISOFORM F"/>
    <property type="match status" value="1"/>
</dbReference>
<protein>
    <submittedName>
        <fullName evidence="3">BTB/POZ domain-containing protein 6-B-like</fullName>
    </submittedName>
</protein>
<dbReference type="Gene3D" id="3.30.710.10">
    <property type="entry name" value="Potassium Channel Kv1.1, Chain A"/>
    <property type="match status" value="1"/>
</dbReference>
<organism evidence="2 3">
    <name type="scientific">Crassostrea virginica</name>
    <name type="common">Eastern oyster</name>
    <dbReference type="NCBI Taxonomy" id="6565"/>
    <lineage>
        <taxon>Eukaryota</taxon>
        <taxon>Metazoa</taxon>
        <taxon>Spiralia</taxon>
        <taxon>Lophotrochozoa</taxon>
        <taxon>Mollusca</taxon>
        <taxon>Bivalvia</taxon>
        <taxon>Autobranchia</taxon>
        <taxon>Pteriomorphia</taxon>
        <taxon>Ostreida</taxon>
        <taxon>Ostreoidea</taxon>
        <taxon>Ostreidae</taxon>
        <taxon>Crassostrea</taxon>
    </lineage>
</organism>
<keyword evidence="2" id="KW-1185">Reference proteome</keyword>